<keyword evidence="3 5" id="KW-0067">ATP-binding</keyword>
<feature type="domain" description="ABC transporter" evidence="4">
    <location>
        <begin position="5"/>
        <end position="248"/>
    </location>
</feature>
<dbReference type="CDD" id="cd03257">
    <property type="entry name" value="ABC_NikE_OppD_transporters"/>
    <property type="match status" value="1"/>
</dbReference>
<proteinExistence type="predicted"/>
<name>A0ABQ0PSZ0_9PROT</name>
<keyword evidence="6" id="KW-1185">Reference proteome</keyword>
<dbReference type="InterPro" id="IPR003593">
    <property type="entry name" value="AAA+_ATPase"/>
</dbReference>
<dbReference type="EMBL" id="BAPF01000029">
    <property type="protein sequence ID" value="GBQ80214.1"/>
    <property type="molecule type" value="Genomic_DNA"/>
</dbReference>
<keyword evidence="1" id="KW-0813">Transport</keyword>
<dbReference type="GO" id="GO:0005524">
    <property type="term" value="F:ATP binding"/>
    <property type="evidence" value="ECO:0007669"/>
    <property type="project" value="UniProtKB-KW"/>
</dbReference>
<dbReference type="PROSITE" id="PS00211">
    <property type="entry name" value="ABC_TRANSPORTER_1"/>
    <property type="match status" value="1"/>
</dbReference>
<evidence type="ECO:0000256" key="3">
    <source>
        <dbReference type="ARBA" id="ARBA00022840"/>
    </source>
</evidence>
<dbReference type="InterPro" id="IPR017871">
    <property type="entry name" value="ABC_transporter-like_CS"/>
</dbReference>
<evidence type="ECO:0000256" key="2">
    <source>
        <dbReference type="ARBA" id="ARBA00022741"/>
    </source>
</evidence>
<protein>
    <submittedName>
        <fullName evidence="5">Oligopeptide ABC transporter ATP-binding protein</fullName>
    </submittedName>
</protein>
<evidence type="ECO:0000259" key="4">
    <source>
        <dbReference type="PROSITE" id="PS50893"/>
    </source>
</evidence>
<dbReference type="InterPro" id="IPR003439">
    <property type="entry name" value="ABC_transporter-like_ATP-bd"/>
</dbReference>
<dbReference type="Proteomes" id="UP001065047">
    <property type="component" value="Unassembled WGS sequence"/>
</dbReference>
<dbReference type="PANTHER" id="PTHR43776">
    <property type="entry name" value="TRANSPORT ATP-BINDING PROTEIN"/>
    <property type="match status" value="1"/>
</dbReference>
<organism evidence="5 6">
    <name type="scientific">Acetobacter malorum DSM 14337</name>
    <dbReference type="NCBI Taxonomy" id="1307910"/>
    <lineage>
        <taxon>Bacteria</taxon>
        <taxon>Pseudomonadati</taxon>
        <taxon>Pseudomonadota</taxon>
        <taxon>Alphaproteobacteria</taxon>
        <taxon>Acetobacterales</taxon>
        <taxon>Acetobacteraceae</taxon>
        <taxon>Acetobacter</taxon>
    </lineage>
</organism>
<dbReference type="GeneID" id="29558601"/>
<dbReference type="Pfam" id="PF00005">
    <property type="entry name" value="ABC_tran"/>
    <property type="match status" value="1"/>
</dbReference>
<accession>A0ABQ0PSZ0</accession>
<dbReference type="InterPro" id="IPR027417">
    <property type="entry name" value="P-loop_NTPase"/>
</dbReference>
<comment type="caution">
    <text evidence="5">The sequence shown here is derived from an EMBL/GenBank/DDBJ whole genome shotgun (WGS) entry which is preliminary data.</text>
</comment>
<reference evidence="5" key="1">
    <citation type="submission" date="2013-04" db="EMBL/GenBank/DDBJ databases">
        <title>The genome sequencing project of 58 acetic acid bacteria.</title>
        <authorList>
            <person name="Okamoto-Kainuma A."/>
            <person name="Ishikawa M."/>
            <person name="Umino S."/>
            <person name="Koizumi Y."/>
            <person name="Shiwa Y."/>
            <person name="Yoshikawa H."/>
            <person name="Matsutani M."/>
            <person name="Matsushita K."/>
        </authorList>
    </citation>
    <scope>NUCLEOTIDE SEQUENCE</scope>
    <source>
        <strain evidence="5">DSM 14337</strain>
    </source>
</reference>
<evidence type="ECO:0000313" key="5">
    <source>
        <dbReference type="EMBL" id="GBQ80214.1"/>
    </source>
</evidence>
<gene>
    <name evidence="5" type="ORF">AA14337_1660</name>
</gene>
<dbReference type="RefSeq" id="WP_061506952.1">
    <property type="nucleotide sequence ID" value="NZ_BAPF01000029.1"/>
</dbReference>
<dbReference type="SMART" id="SM00382">
    <property type="entry name" value="AAA"/>
    <property type="match status" value="1"/>
</dbReference>
<dbReference type="PROSITE" id="PS50893">
    <property type="entry name" value="ABC_TRANSPORTER_2"/>
    <property type="match status" value="1"/>
</dbReference>
<sequence>MTDLLAVQNVSFSRKEGRNGKRSILRGLNFGVKQGETVAILGQSGTGKTTLAHILAGLVPPSSGSVRYKGVETQLLSHRQNRALRSDLQMIFQDPYSSLDPRQTVSAIMHEPLWTHTLSKEQKDEHIAKMLHVLGLPPESFARRAHEFSGGQRQRIAIARALVGQPSLVIADEAVSALDVSAQARVLNVLLEQQQKTGLSLIFISHDMAVVRHMAHRVVVLADSTIVEEGPAQQIFANPRSAYTAALLQKDLWKDTNV</sequence>
<evidence type="ECO:0000313" key="6">
    <source>
        <dbReference type="Proteomes" id="UP001065047"/>
    </source>
</evidence>
<keyword evidence="2" id="KW-0547">Nucleotide-binding</keyword>
<dbReference type="SUPFAM" id="SSF52540">
    <property type="entry name" value="P-loop containing nucleoside triphosphate hydrolases"/>
    <property type="match status" value="1"/>
</dbReference>
<dbReference type="InterPro" id="IPR050319">
    <property type="entry name" value="ABC_transp_ATP-bind"/>
</dbReference>
<evidence type="ECO:0000256" key="1">
    <source>
        <dbReference type="ARBA" id="ARBA00022448"/>
    </source>
</evidence>
<dbReference type="Gene3D" id="3.40.50.300">
    <property type="entry name" value="P-loop containing nucleotide triphosphate hydrolases"/>
    <property type="match status" value="1"/>
</dbReference>